<evidence type="ECO:0000313" key="1">
    <source>
        <dbReference type="EMBL" id="OGN05110.1"/>
    </source>
</evidence>
<proteinExistence type="predicted"/>
<dbReference type="EMBL" id="MGJI01000013">
    <property type="protein sequence ID" value="OGN05110.1"/>
    <property type="molecule type" value="Genomic_DNA"/>
</dbReference>
<comment type="caution">
    <text evidence="1">The sequence shown here is derived from an EMBL/GenBank/DDBJ whole genome shotgun (WGS) entry which is preliminary data.</text>
</comment>
<accession>A0A1F8EXQ7</accession>
<reference evidence="1 2" key="1">
    <citation type="journal article" date="2016" name="Nat. Commun.">
        <title>Thousands of microbial genomes shed light on interconnected biogeochemical processes in an aquifer system.</title>
        <authorList>
            <person name="Anantharaman K."/>
            <person name="Brown C.T."/>
            <person name="Hug L.A."/>
            <person name="Sharon I."/>
            <person name="Castelle C.J."/>
            <person name="Probst A.J."/>
            <person name="Thomas B.C."/>
            <person name="Singh A."/>
            <person name="Wilkins M.J."/>
            <person name="Karaoz U."/>
            <person name="Brodie E.L."/>
            <person name="Williams K.H."/>
            <person name="Hubbard S.S."/>
            <person name="Banfield J.F."/>
        </authorList>
    </citation>
    <scope>NUCLEOTIDE SEQUENCE [LARGE SCALE GENOMIC DNA]</scope>
</reference>
<sequence length="147" mass="16675">MDCKSEILKLLERGCMLFSVQIYGKMVVLMSITNELFLKKLIEDSLIEWHPHANGGFVAKSNGVFLYLSGGTQTSRGCLVLTEGFDRHEIEEPGGPIWKDPPEARILLSKLAEKAGEQCIKRQQDEKYRGRIRERLLRRAAGWDGVL</sequence>
<gene>
    <name evidence="1" type="ORF">A2831_00330</name>
</gene>
<protein>
    <submittedName>
        <fullName evidence="1">Uncharacterized protein</fullName>
    </submittedName>
</protein>
<evidence type="ECO:0000313" key="2">
    <source>
        <dbReference type="Proteomes" id="UP000177507"/>
    </source>
</evidence>
<name>A0A1F8EXQ7_9BACT</name>
<dbReference type="Proteomes" id="UP000177507">
    <property type="component" value="Unassembled WGS sequence"/>
</dbReference>
<dbReference type="AlphaFoldDB" id="A0A1F8EXQ7"/>
<organism evidence="1 2">
    <name type="scientific">Candidatus Yanofskybacteria bacterium RIFCSPHIGHO2_01_FULL_44_17</name>
    <dbReference type="NCBI Taxonomy" id="1802668"/>
    <lineage>
        <taxon>Bacteria</taxon>
        <taxon>Candidatus Yanofskyibacteriota</taxon>
    </lineage>
</organism>